<dbReference type="RefSeq" id="XP_029217612.1">
    <property type="nucleotide sequence ID" value="XM_029366181.1"/>
</dbReference>
<dbReference type="Proteomes" id="UP000224006">
    <property type="component" value="Chromosome VII"/>
</dbReference>
<dbReference type="AlphaFoldDB" id="A0A2A9MD48"/>
<feature type="compositionally biased region" description="Basic and acidic residues" evidence="1">
    <location>
        <begin position="876"/>
        <end position="899"/>
    </location>
</feature>
<dbReference type="KEGG" id="bbes:BESB_078190"/>
<dbReference type="GeneID" id="40312746"/>
<dbReference type="OrthoDB" id="331481at2759"/>
<proteinExistence type="predicted"/>
<comment type="caution">
    <text evidence="2">The sequence shown here is derived from an EMBL/GenBank/DDBJ whole genome shotgun (WGS) entry which is preliminary data.</text>
</comment>
<organism evidence="2 3">
    <name type="scientific">Besnoitia besnoiti</name>
    <name type="common">Apicomplexan protozoan</name>
    <dbReference type="NCBI Taxonomy" id="94643"/>
    <lineage>
        <taxon>Eukaryota</taxon>
        <taxon>Sar</taxon>
        <taxon>Alveolata</taxon>
        <taxon>Apicomplexa</taxon>
        <taxon>Conoidasida</taxon>
        <taxon>Coccidia</taxon>
        <taxon>Eucoccidiorida</taxon>
        <taxon>Eimeriorina</taxon>
        <taxon>Sarcocystidae</taxon>
        <taxon>Besnoitia</taxon>
    </lineage>
</organism>
<feature type="compositionally biased region" description="Low complexity" evidence="1">
    <location>
        <begin position="131"/>
        <end position="152"/>
    </location>
</feature>
<gene>
    <name evidence="2" type="ORF">BESB_078190</name>
</gene>
<protein>
    <submittedName>
        <fullName evidence="2">Uncharacterized protein</fullName>
    </submittedName>
</protein>
<feature type="compositionally biased region" description="Low complexity" evidence="1">
    <location>
        <begin position="266"/>
        <end position="283"/>
    </location>
</feature>
<feature type="region of interest" description="Disordered" evidence="1">
    <location>
        <begin position="263"/>
        <end position="289"/>
    </location>
</feature>
<reference evidence="2 3" key="1">
    <citation type="submission" date="2017-09" db="EMBL/GenBank/DDBJ databases">
        <title>Genome sequencing of Besnoitia besnoiti strain Bb-Ger1.</title>
        <authorList>
            <person name="Schares G."/>
            <person name="Venepally P."/>
            <person name="Lorenzi H.A."/>
        </authorList>
    </citation>
    <scope>NUCLEOTIDE SEQUENCE [LARGE SCALE GENOMIC DNA]</scope>
    <source>
        <strain evidence="2 3">Bb-Ger1</strain>
    </source>
</reference>
<evidence type="ECO:0000313" key="2">
    <source>
        <dbReference type="EMBL" id="PFH33603.1"/>
    </source>
</evidence>
<feature type="region of interest" description="Disordered" evidence="1">
    <location>
        <begin position="66"/>
        <end position="247"/>
    </location>
</feature>
<keyword evidence="3" id="KW-1185">Reference proteome</keyword>
<feature type="region of interest" description="Disordered" evidence="1">
    <location>
        <begin position="442"/>
        <end position="495"/>
    </location>
</feature>
<sequence>MGRLRLRWLRRCCRCRCFSPTVVAAMGSPEVMALGGETERSELRHWSGVSALHAAASPVACRSPSAAAARRGGGKDFGASPFSPRRLAHPPYARRGAPLLHPAGASSPAHQQPADDGDAPARASEADRAPSRAPLLPAAPASPSARPAAAAPSPRPSGLHPPSRGDWAVPSPRSAHGSLHALASGLPGSLPPGARSPLAPPSPVSPSPGATLDSQRQFARFAAGRGATRPRYATAPEGRHARALAPSDLRVRAPRLAAAHALGTQPAATTGSPGSASPGLSSGRLRRQRSTFERFRQQLKTRYFFPSVAASEKDDWATFREQMIEESERERLQHLQKEEFESLSPRERALSPNLYLFEAPPLPALASGARALGAEGEVGEGDAKSVLAATDPAARAARLYPLPPPRMQRMPTPQHVEAEAQGDVAGGGSRACAEAYRHGASRLEDEDVADSPPADALYSTQKPEEVQRGLARTSSELLREESGGKGREKRRKEREYAVAPAAKEKGSLAAVVQQKKNALHKRIWGALRKKKFRVFEDAMAELEAANLRPDEVTFTLHLYGTLLSSRHENQQAWEVLEQMKAAKVHPTLVRYNERVLTSFMELAALDAEPHPDNIKKLLRASWLLAALVRNRRQRYIARKNAALREEGVGEEHLLCLHDLGALWVGSAVDPLLPRAAQLVLLQERLRDQSSRSLSAGDGAFPLLGSPEEQNESREAEIAALAAVVADARASVQSGALAAAAVGAAEALSKHPLFGPHAEGRGLTAEFCGPGFGEAENSLFTAGGAPLEALPFDDRKFDFSVLDTQTRRPEEANHTVSVSLPSWTVDTALARRQSRDSRRVVSSSRRGKTKHGADTDWEDVDASDAEMIPGEGVRTSHAHDTEHLDRDEETLHGGGGREDSFTGTWDMQTGEEVNNRGPSLFFEKGKVRVRNWRHQLQKPGERELCQRNRSGKPGT</sequence>
<feature type="compositionally biased region" description="Basic and acidic residues" evidence="1">
    <location>
        <begin position="477"/>
        <end position="486"/>
    </location>
</feature>
<name>A0A2A9MD48_BESBE</name>
<evidence type="ECO:0000313" key="3">
    <source>
        <dbReference type="Proteomes" id="UP000224006"/>
    </source>
</evidence>
<feature type="compositionally biased region" description="Acidic residues" evidence="1">
    <location>
        <begin position="854"/>
        <end position="863"/>
    </location>
</feature>
<feature type="compositionally biased region" description="Low complexity" evidence="1">
    <location>
        <begin position="215"/>
        <end position="229"/>
    </location>
</feature>
<feature type="region of interest" description="Disordered" evidence="1">
    <location>
        <begin position="932"/>
        <end position="954"/>
    </location>
</feature>
<feature type="region of interest" description="Disordered" evidence="1">
    <location>
        <begin position="830"/>
        <end position="917"/>
    </location>
</feature>
<accession>A0A2A9MD48</accession>
<dbReference type="EMBL" id="NWUJ01000008">
    <property type="protein sequence ID" value="PFH33603.1"/>
    <property type="molecule type" value="Genomic_DNA"/>
</dbReference>
<evidence type="ECO:0000256" key="1">
    <source>
        <dbReference type="SAM" id="MobiDB-lite"/>
    </source>
</evidence>
<dbReference type="VEuPathDB" id="ToxoDB:BESB_078190"/>